<accession>A0ABN9BMY7</accession>
<sequence length="98" mass="11192">VSPAASPAISSGRCRHPASVSCPCDVGTYGRRRHRGGKFKKILKNVIFFFFTVSKHFTYILYLVLCPVPCLHFYCSFCLETEKCSWRPKSVPLGQKWF</sequence>
<comment type="caution">
    <text evidence="2">The sequence shown here is derived from an EMBL/GenBank/DDBJ whole genome shotgun (WGS) entry which is preliminary data.</text>
</comment>
<evidence type="ECO:0000313" key="3">
    <source>
        <dbReference type="Proteomes" id="UP001162483"/>
    </source>
</evidence>
<gene>
    <name evidence="2" type="ORF">SPARVUS_LOCUS3268546</name>
</gene>
<keyword evidence="1" id="KW-1133">Transmembrane helix</keyword>
<reference evidence="2" key="1">
    <citation type="submission" date="2023-05" db="EMBL/GenBank/DDBJ databases">
        <authorList>
            <person name="Stuckert A."/>
        </authorList>
    </citation>
    <scope>NUCLEOTIDE SEQUENCE</scope>
</reference>
<feature type="transmembrane region" description="Helical" evidence="1">
    <location>
        <begin position="42"/>
        <end position="65"/>
    </location>
</feature>
<protein>
    <submittedName>
        <fullName evidence="2">Uncharacterized protein</fullName>
    </submittedName>
</protein>
<organism evidence="2 3">
    <name type="scientific">Staurois parvus</name>
    <dbReference type="NCBI Taxonomy" id="386267"/>
    <lineage>
        <taxon>Eukaryota</taxon>
        <taxon>Metazoa</taxon>
        <taxon>Chordata</taxon>
        <taxon>Craniata</taxon>
        <taxon>Vertebrata</taxon>
        <taxon>Euteleostomi</taxon>
        <taxon>Amphibia</taxon>
        <taxon>Batrachia</taxon>
        <taxon>Anura</taxon>
        <taxon>Neobatrachia</taxon>
        <taxon>Ranoidea</taxon>
        <taxon>Ranidae</taxon>
        <taxon>Staurois</taxon>
    </lineage>
</organism>
<keyword evidence="1" id="KW-0812">Transmembrane</keyword>
<evidence type="ECO:0000313" key="2">
    <source>
        <dbReference type="EMBL" id="CAI9549014.1"/>
    </source>
</evidence>
<proteinExistence type="predicted"/>
<dbReference type="EMBL" id="CATNWA010004943">
    <property type="protein sequence ID" value="CAI9549014.1"/>
    <property type="molecule type" value="Genomic_DNA"/>
</dbReference>
<name>A0ABN9BMY7_9NEOB</name>
<keyword evidence="3" id="KW-1185">Reference proteome</keyword>
<keyword evidence="1" id="KW-0472">Membrane</keyword>
<evidence type="ECO:0000256" key="1">
    <source>
        <dbReference type="SAM" id="Phobius"/>
    </source>
</evidence>
<dbReference type="Proteomes" id="UP001162483">
    <property type="component" value="Unassembled WGS sequence"/>
</dbReference>
<feature type="non-terminal residue" evidence="2">
    <location>
        <position position="1"/>
    </location>
</feature>